<evidence type="ECO:0000313" key="3">
    <source>
        <dbReference type="Proteomes" id="UP000689967"/>
    </source>
</evidence>
<organism evidence="2 3">
    <name type="scientific">Falsiroseomonas oleicola</name>
    <dbReference type="NCBI Taxonomy" id="2801474"/>
    <lineage>
        <taxon>Bacteria</taxon>
        <taxon>Pseudomonadati</taxon>
        <taxon>Pseudomonadota</taxon>
        <taxon>Alphaproteobacteria</taxon>
        <taxon>Acetobacterales</taxon>
        <taxon>Roseomonadaceae</taxon>
        <taxon>Falsiroseomonas</taxon>
    </lineage>
</organism>
<dbReference type="InterPro" id="IPR050272">
    <property type="entry name" value="Isochorismatase-like_hydrls"/>
</dbReference>
<dbReference type="RefSeq" id="WP_216878646.1">
    <property type="nucleotide sequence ID" value="NZ_JAERQM010000008.1"/>
</dbReference>
<proteinExistence type="predicted"/>
<evidence type="ECO:0000259" key="1">
    <source>
        <dbReference type="Pfam" id="PF00857"/>
    </source>
</evidence>
<feature type="domain" description="Isochorismatase-like" evidence="1">
    <location>
        <begin position="22"/>
        <end position="198"/>
    </location>
</feature>
<gene>
    <name evidence="2" type="ORF">JJQ90_23115</name>
</gene>
<dbReference type="CDD" id="cd00431">
    <property type="entry name" value="cysteine_hydrolases"/>
    <property type="match status" value="1"/>
</dbReference>
<dbReference type="PANTHER" id="PTHR43540:SF6">
    <property type="entry name" value="ISOCHORISMATASE-LIKE DOMAIN-CONTAINING PROTEIN"/>
    <property type="match status" value="1"/>
</dbReference>
<dbReference type="InterPro" id="IPR000868">
    <property type="entry name" value="Isochorismatase-like_dom"/>
</dbReference>
<protein>
    <submittedName>
        <fullName evidence="2">Cysteine hydrolase</fullName>
    </submittedName>
</protein>
<comment type="caution">
    <text evidence="2">The sequence shown here is derived from an EMBL/GenBank/DDBJ whole genome shotgun (WGS) entry which is preliminary data.</text>
</comment>
<keyword evidence="3" id="KW-1185">Reference proteome</keyword>
<evidence type="ECO:0000313" key="2">
    <source>
        <dbReference type="EMBL" id="MBU8546629.1"/>
    </source>
</evidence>
<accession>A0ABS6HDX6</accession>
<dbReference type="Proteomes" id="UP000689967">
    <property type="component" value="Unassembled WGS sequence"/>
</dbReference>
<dbReference type="PANTHER" id="PTHR43540">
    <property type="entry name" value="PEROXYUREIDOACRYLATE/UREIDOACRYLATE AMIDOHYDROLASE-RELATED"/>
    <property type="match status" value="1"/>
</dbReference>
<sequence>MITIDNQQVFTETHELVDPAHTALVVIDPQNDFCAEGGIFARAGKDMSTMPAAIQACARLVDSARAAGVTVFFIQNQKLANGRSTSPAWLRFLTVRNGITEEPEVCLAGSWGAEFVPELQPTGTDIVVQKWRSSAFVGTNLDMLLRVHRIRSVVCCGFITQGCVESTARDAGFYDYYPVVVEDAVANHDPDLHAASLLVQRSRYDVMPSAEILAVWEQAAPQFAGRP</sequence>
<dbReference type="GO" id="GO:0016787">
    <property type="term" value="F:hydrolase activity"/>
    <property type="evidence" value="ECO:0007669"/>
    <property type="project" value="UniProtKB-KW"/>
</dbReference>
<dbReference type="Pfam" id="PF00857">
    <property type="entry name" value="Isochorismatase"/>
    <property type="match status" value="1"/>
</dbReference>
<name>A0ABS6HDX6_9PROT</name>
<reference evidence="2 3" key="1">
    <citation type="submission" date="2021-01" db="EMBL/GenBank/DDBJ databases">
        <title>Roseomonas sp. nov, a bacterium isolated from an oil production mixture in Yumen Oilfield.</title>
        <authorList>
            <person name="Wu D."/>
        </authorList>
    </citation>
    <scope>NUCLEOTIDE SEQUENCE [LARGE SCALE GENOMIC DNA]</scope>
    <source>
        <strain evidence="2 3">ROY-5-3</strain>
    </source>
</reference>
<keyword evidence="2" id="KW-0378">Hydrolase</keyword>
<dbReference type="EMBL" id="JAERQM010000008">
    <property type="protein sequence ID" value="MBU8546629.1"/>
    <property type="molecule type" value="Genomic_DNA"/>
</dbReference>